<sequence length="92" mass="9986">MNLRPILFGALALTTLGGEAFAGALDSPAMMAPFFTDAGMKTMKSKAKFKAAWERMSKRDQDAMMRECQDAAMSKPYAEFCAELKPLGGANK</sequence>
<organism evidence="2 3">
    <name type="scientific">Mesorhizobium captivum</name>
    <dbReference type="NCBI Taxonomy" id="3072319"/>
    <lineage>
        <taxon>Bacteria</taxon>
        <taxon>Pseudomonadati</taxon>
        <taxon>Pseudomonadota</taxon>
        <taxon>Alphaproteobacteria</taxon>
        <taxon>Hyphomicrobiales</taxon>
        <taxon>Phyllobacteriaceae</taxon>
        <taxon>Mesorhizobium</taxon>
    </lineage>
</organism>
<comment type="caution">
    <text evidence="2">The sequence shown here is derived from an EMBL/GenBank/DDBJ whole genome shotgun (WGS) entry which is preliminary data.</text>
</comment>
<keyword evidence="3" id="KW-1185">Reference proteome</keyword>
<name>A0ABU4ZB08_9HYPH</name>
<evidence type="ECO:0000313" key="2">
    <source>
        <dbReference type="EMBL" id="MDX8495758.1"/>
    </source>
</evidence>
<dbReference type="RefSeq" id="WP_320229480.1">
    <property type="nucleotide sequence ID" value="NZ_JAVIJC010000044.1"/>
</dbReference>
<proteinExistence type="predicted"/>
<reference evidence="2 3" key="1">
    <citation type="submission" date="2023-08" db="EMBL/GenBank/DDBJ databases">
        <title>Implementing the SeqCode for naming new Mesorhizobium species isolated from Vachellia karroo root nodules.</title>
        <authorList>
            <person name="Van Lill M."/>
        </authorList>
    </citation>
    <scope>NUCLEOTIDE SEQUENCE [LARGE SCALE GENOMIC DNA]</scope>
    <source>
        <strain evidence="2 3">VK22B</strain>
    </source>
</reference>
<evidence type="ECO:0000256" key="1">
    <source>
        <dbReference type="SAM" id="SignalP"/>
    </source>
</evidence>
<gene>
    <name evidence="2" type="ORF">RFN29_29820</name>
</gene>
<accession>A0ABU4ZB08</accession>
<feature type="chain" id="PRO_5046983933" evidence="1">
    <location>
        <begin position="23"/>
        <end position="92"/>
    </location>
</feature>
<keyword evidence="1" id="KW-0732">Signal</keyword>
<protein>
    <submittedName>
        <fullName evidence="2">Uncharacterized protein</fullName>
    </submittedName>
</protein>
<dbReference type="Proteomes" id="UP001271249">
    <property type="component" value="Unassembled WGS sequence"/>
</dbReference>
<dbReference type="EMBL" id="JAVIJC010000044">
    <property type="protein sequence ID" value="MDX8495758.1"/>
    <property type="molecule type" value="Genomic_DNA"/>
</dbReference>
<evidence type="ECO:0000313" key="3">
    <source>
        <dbReference type="Proteomes" id="UP001271249"/>
    </source>
</evidence>
<feature type="signal peptide" evidence="1">
    <location>
        <begin position="1"/>
        <end position="22"/>
    </location>
</feature>